<sequence>MSTLMIIRVDYSQRNFEALHRTIVDFAVDFLNANRERTKPPTRQEVDWHWEEQVMRSYPDSENNLRVFLLEQKSCPAIQQFWEQRDDEKSFKEKKSWYQKTSLFYQSHRNLTEAERKTNRWAVIMTSAITGDIFVPDIRLFPLHRISYLETARKVLDANPKHKLQKHEIEDLWDGIMCTVYDYEATLWNGKKNELMNETEYRKLQKEAKTLRKRRRGEISDSSDSSDLEIQPVTTKVKIEETVVEAAEPKQEMRNSRQQAPGTLPRSRSALGDRAQSQAASELLLAESKAGTRATISNPVLQSATLPASAPPVKSPATGSNEPAVLVNRFPARGVARGTASSPSSVPLQSGHRPSTRVDGPATPIQPPTRSHNAAPARPPGLATLIPTPTRPYNAPPGRPPTRGSSSARPFSSRRPQPTPTIPQVSNIANTPGVGIAPWPYNPQTGERMNATTRYQLSTREQVMIDNGIPP</sequence>
<evidence type="ECO:0000313" key="2">
    <source>
        <dbReference type="EMBL" id="CAF9934436.1"/>
    </source>
</evidence>
<comment type="caution">
    <text evidence="2">The sequence shown here is derived from an EMBL/GenBank/DDBJ whole genome shotgun (WGS) entry which is preliminary data.</text>
</comment>
<name>A0A8H3FY73_9LECA</name>
<gene>
    <name evidence="2" type="ORF">IMSHALPRED_009719</name>
</gene>
<keyword evidence="3" id="KW-1185">Reference proteome</keyword>
<feature type="region of interest" description="Disordered" evidence="1">
    <location>
        <begin position="335"/>
        <end position="431"/>
    </location>
</feature>
<protein>
    <submittedName>
        <fullName evidence="2">Uncharacterized protein</fullName>
    </submittedName>
</protein>
<dbReference type="OrthoDB" id="5416513at2759"/>
<accession>A0A8H3FY73</accession>
<evidence type="ECO:0000313" key="3">
    <source>
        <dbReference type="Proteomes" id="UP000664534"/>
    </source>
</evidence>
<feature type="compositionally biased region" description="Polar residues" evidence="1">
    <location>
        <begin position="339"/>
        <end position="348"/>
    </location>
</feature>
<feature type="compositionally biased region" description="Low complexity" evidence="1">
    <location>
        <begin position="401"/>
        <end position="416"/>
    </location>
</feature>
<feature type="compositionally biased region" description="Basic and acidic residues" evidence="1">
    <location>
        <begin position="237"/>
        <end position="255"/>
    </location>
</feature>
<evidence type="ECO:0000256" key="1">
    <source>
        <dbReference type="SAM" id="MobiDB-lite"/>
    </source>
</evidence>
<feature type="region of interest" description="Disordered" evidence="1">
    <location>
        <begin position="209"/>
        <end position="278"/>
    </location>
</feature>
<dbReference type="AlphaFoldDB" id="A0A8H3FY73"/>
<dbReference type="EMBL" id="CAJPDT010000076">
    <property type="protein sequence ID" value="CAF9934436.1"/>
    <property type="molecule type" value="Genomic_DNA"/>
</dbReference>
<proteinExistence type="predicted"/>
<reference evidence="2" key="1">
    <citation type="submission" date="2021-03" db="EMBL/GenBank/DDBJ databases">
        <authorList>
            <person name="Tagirdzhanova G."/>
        </authorList>
    </citation>
    <scope>NUCLEOTIDE SEQUENCE</scope>
</reference>
<dbReference type="Proteomes" id="UP000664534">
    <property type="component" value="Unassembled WGS sequence"/>
</dbReference>
<organism evidence="2 3">
    <name type="scientific">Imshaugia aleurites</name>
    <dbReference type="NCBI Taxonomy" id="172621"/>
    <lineage>
        <taxon>Eukaryota</taxon>
        <taxon>Fungi</taxon>
        <taxon>Dikarya</taxon>
        <taxon>Ascomycota</taxon>
        <taxon>Pezizomycotina</taxon>
        <taxon>Lecanoromycetes</taxon>
        <taxon>OSLEUM clade</taxon>
        <taxon>Lecanoromycetidae</taxon>
        <taxon>Lecanorales</taxon>
        <taxon>Lecanorineae</taxon>
        <taxon>Parmeliaceae</taxon>
        <taxon>Imshaugia</taxon>
    </lineage>
</organism>